<reference evidence="1 2" key="1">
    <citation type="submission" date="2018-04" db="EMBL/GenBank/DDBJ databases">
        <title>Novel species isolated from glacier.</title>
        <authorList>
            <person name="Liu Q."/>
            <person name="Xin Y.-H."/>
        </authorList>
    </citation>
    <scope>NUCLEOTIDE SEQUENCE [LARGE SCALE GENOMIC DNA]</scope>
    <source>
        <strain evidence="1 2">GT1R17</strain>
    </source>
</reference>
<dbReference type="RefSeq" id="WP_107941419.1">
    <property type="nucleotide sequence ID" value="NZ_QANS01000007.1"/>
</dbReference>
<dbReference type="OrthoDB" id="7052179at2"/>
<organism evidence="1 2">
    <name type="scientific">Stenotrophobium rhamnosiphilum</name>
    <dbReference type="NCBI Taxonomy" id="2029166"/>
    <lineage>
        <taxon>Bacteria</taxon>
        <taxon>Pseudomonadati</taxon>
        <taxon>Pseudomonadota</taxon>
        <taxon>Gammaproteobacteria</taxon>
        <taxon>Nevskiales</taxon>
        <taxon>Nevskiaceae</taxon>
        <taxon>Stenotrophobium</taxon>
    </lineage>
</organism>
<protein>
    <recommendedName>
        <fullName evidence="3">DUF1302 domain-containing protein</fullName>
    </recommendedName>
</protein>
<accession>A0A2T5MBX3</accession>
<sequence>MRTRIRRRDFAHQILGCAMAIGAVVLPCAAHAGSMELGDLKTEFKLTLNYGLGMRLKDPDERLINGPLDPFELHLEQAAAGAGFTHTGLSTTVNQDDGNRNFRKYDLTNNRLSTLAELHFSYENYGAVIAGDGFYDFVYHRGNANDSPDTVNKTGPHNEFSAGARRYDGGRARLLDAYLYGNWTINDDLLLDVRAGNQMVAWGESLFFPGVSSAQSTADATKAFTPGVEIKQILLPTPQVSFNLAIGTDWSVMGYYKFAFKPNEIFPVGDFLSPTDSVGPGAEFSYGSLNPLELKSCPGLLGPVDLCQLGFGLGGPIFNAPRTINIPYKGKLPTSRFGQYGLGLKYQVTPSTTLGFYALRYHDPNPSVKQHSGFPVIGDLAGVPLTTQVFNEPTPDYYQVKHFDGIRMLSTSFSTVLGPFNVAGEVSYRNGAAIAVQALELGTVNPVFSRGNTISAQTSAIYAANPHLWFDDLALVGEAGYLRVLSAEKFGAQPGIVPVGEGNTLFYDRTAYAFQLLAIPTKRNIVGGWDMSTPITFGWLVKGNPSIPGAFGALYGEGDMRLSVMANFQYLQNLQIGVGYNKFFGDPGKNIGDSFLKQNPYADRDNIAINIKYSI</sequence>
<dbReference type="InterPro" id="IPR010727">
    <property type="entry name" value="DUF1302"/>
</dbReference>
<dbReference type="Pfam" id="PF06980">
    <property type="entry name" value="DUF1302"/>
    <property type="match status" value="1"/>
</dbReference>
<evidence type="ECO:0000313" key="1">
    <source>
        <dbReference type="EMBL" id="PTU30073.1"/>
    </source>
</evidence>
<proteinExistence type="predicted"/>
<name>A0A2T5MBX3_9GAMM</name>
<evidence type="ECO:0008006" key="3">
    <source>
        <dbReference type="Google" id="ProtNLM"/>
    </source>
</evidence>
<evidence type="ECO:0000313" key="2">
    <source>
        <dbReference type="Proteomes" id="UP000244248"/>
    </source>
</evidence>
<gene>
    <name evidence="1" type="ORF">CJD38_16125</name>
</gene>
<dbReference type="EMBL" id="QANS01000007">
    <property type="protein sequence ID" value="PTU30073.1"/>
    <property type="molecule type" value="Genomic_DNA"/>
</dbReference>
<dbReference type="Proteomes" id="UP000244248">
    <property type="component" value="Unassembled WGS sequence"/>
</dbReference>
<dbReference type="AlphaFoldDB" id="A0A2T5MBX3"/>
<keyword evidence="2" id="KW-1185">Reference proteome</keyword>
<comment type="caution">
    <text evidence="1">The sequence shown here is derived from an EMBL/GenBank/DDBJ whole genome shotgun (WGS) entry which is preliminary data.</text>
</comment>